<reference evidence="2" key="2">
    <citation type="journal article" date="2013" name="Stand. Genomic Sci.">
        <title>Complete genome sequence of Desulfocapsa sulfexigens, a marine deltaproteobacterium specialized in disproportionating inorganic sulfur compounds.</title>
        <authorList>
            <person name="Finster K.W."/>
            <person name="Kjeldsen K.U."/>
            <person name="Kube M."/>
            <person name="Reinhardt R."/>
            <person name="Mussmann M."/>
            <person name="Amann R."/>
            <person name="Schreiber L."/>
        </authorList>
    </citation>
    <scope>NUCLEOTIDE SEQUENCE [LARGE SCALE GENOMIC DNA]</scope>
    <source>
        <strain evidence="2">DSM 10523 / SB164P1</strain>
    </source>
</reference>
<dbReference type="RefSeq" id="WP_015413664.1">
    <property type="nucleotide sequence ID" value="NC_020409.1"/>
</dbReference>
<accession>M1WNI7</accession>
<dbReference type="OrthoDB" id="9797162at2"/>
<dbReference type="SUPFAM" id="SSF48371">
    <property type="entry name" value="ARM repeat"/>
    <property type="match status" value="1"/>
</dbReference>
<keyword evidence="2" id="KW-1185">Reference proteome</keyword>
<evidence type="ECO:0000313" key="1">
    <source>
        <dbReference type="EMBL" id="CCH47609.1"/>
    </source>
</evidence>
<protein>
    <recommendedName>
        <fullName evidence="3">DNA alkylation repair enzyme</fullName>
    </recommendedName>
</protein>
<dbReference type="InterPro" id="IPR016024">
    <property type="entry name" value="ARM-type_fold"/>
</dbReference>
<gene>
    <name evidence="1" type="ordered locus">BN4_10371</name>
</gene>
<dbReference type="Proteomes" id="UP000011724">
    <property type="component" value="Chromosome"/>
</dbReference>
<organism evidence="1 2">
    <name type="scientific">Pseudodesulfovibrio piezophilus (strain DSM 21447 / JCM 15486 / C1TLV30)</name>
    <name type="common">Desulfovibrio piezophilus</name>
    <dbReference type="NCBI Taxonomy" id="1322246"/>
    <lineage>
        <taxon>Bacteria</taxon>
        <taxon>Pseudomonadati</taxon>
        <taxon>Thermodesulfobacteriota</taxon>
        <taxon>Desulfovibrionia</taxon>
        <taxon>Desulfovibrionales</taxon>
        <taxon>Desulfovibrionaceae</taxon>
    </lineage>
</organism>
<dbReference type="BioCyc" id="DPIE1322246:BN4_RS01925-MONOMER"/>
<proteinExistence type="predicted"/>
<dbReference type="EMBL" id="FO203427">
    <property type="protein sequence ID" value="CCH47609.1"/>
    <property type="molecule type" value="Genomic_DNA"/>
</dbReference>
<evidence type="ECO:0000313" key="2">
    <source>
        <dbReference type="Proteomes" id="UP000011724"/>
    </source>
</evidence>
<dbReference type="PROSITE" id="PS50077">
    <property type="entry name" value="HEAT_REPEAT"/>
    <property type="match status" value="1"/>
</dbReference>
<name>M1WNI7_PSEP2</name>
<dbReference type="eggNOG" id="COG4335">
    <property type="taxonomic scope" value="Bacteria"/>
</dbReference>
<dbReference type="InterPro" id="IPR021133">
    <property type="entry name" value="HEAT_type_2"/>
</dbReference>
<evidence type="ECO:0008006" key="3">
    <source>
        <dbReference type="Google" id="ProtNLM"/>
    </source>
</evidence>
<dbReference type="Gene3D" id="1.25.40.290">
    <property type="entry name" value="ARM repeat domains"/>
    <property type="match status" value="1"/>
</dbReference>
<dbReference type="STRING" id="1322246.BN4_10371"/>
<dbReference type="InterPro" id="IPR014825">
    <property type="entry name" value="DNA_alkylation"/>
</dbReference>
<dbReference type="PATRIC" id="fig|879567.3.peg.383"/>
<dbReference type="Pfam" id="PF08713">
    <property type="entry name" value="DNA_alkylation"/>
    <property type="match status" value="1"/>
</dbReference>
<dbReference type="KEGG" id="dpi:BN4_10371"/>
<reference evidence="1 2" key="1">
    <citation type="journal article" date="2013" name="PLoS ONE">
        <title>The first genomic and proteomic characterization of a deep-sea sulfate reducer: insights into the piezophilic lifestyle of Desulfovibrio piezophilus.</title>
        <authorList>
            <person name="Pradel N."/>
            <person name="Ji B."/>
            <person name="Gimenez G."/>
            <person name="Talla E."/>
            <person name="Lenoble P."/>
            <person name="Garel M."/>
            <person name="Tamburini C."/>
            <person name="Fourquet P."/>
            <person name="Lebrun R."/>
            <person name="Bertin P."/>
            <person name="Denis Y."/>
            <person name="Pophillat M."/>
            <person name="Barbe V."/>
            <person name="Ollivier B."/>
            <person name="Dolla A."/>
        </authorList>
    </citation>
    <scope>NUCLEOTIDE SEQUENCE [LARGE SCALE GENOMIC DNA]</scope>
    <source>
        <strain evidence="2">DSM 10523 / SB164P1</strain>
    </source>
</reference>
<dbReference type="AlphaFoldDB" id="M1WNI7"/>
<dbReference type="HOGENOM" id="CLU_064289_0_0_7"/>
<sequence>MAGEMKAVISCEFITQLAAEIKMHLPEFPSEDYTQSVCGESWKSLELKERLRKGAAILGQLFPCDYAESIEVLKLVAPSYNGLQSLLFPEYVEQFGLGNWDISMDALAFFTPLGSAEFAVRPFIRLDQERMTRQLLLWSESDDMHLRRLASEGCRPRLPWASPLRRFIKNPDPIIPILTQLKSDPEEYVRRSVANNLNDISKDHSARVLELGSQWIGFSIEVEKVVKHGLRTLLKKGHTDALRLFGFGDPKDICIENFRLPGQTISIGTTQAIQFDVVYSGVSPVKVRLEYAIDYRKANGSTSRKVFQAGESFFKHGKSQIERKQSFKQMTTRKHYPGNHAISILVNGCEKAHISFILLPE</sequence>